<protein>
    <submittedName>
        <fullName evidence="1">Uncharacterized protein</fullName>
    </submittedName>
</protein>
<dbReference type="RefSeq" id="XP_040711991.1">
    <property type="nucleotide sequence ID" value="XM_040861076.1"/>
</dbReference>
<dbReference type="OrthoDB" id="5239118at2759"/>
<dbReference type="Proteomes" id="UP000193689">
    <property type="component" value="Unassembled WGS sequence"/>
</dbReference>
<gene>
    <name evidence="1" type="ORF">BCR38DRAFT_446201</name>
</gene>
<keyword evidence="2" id="KW-1185">Reference proteome</keyword>
<evidence type="ECO:0000313" key="1">
    <source>
        <dbReference type="EMBL" id="ORY59297.1"/>
    </source>
</evidence>
<name>A0A1Y2DJ89_9PEZI</name>
<accession>A0A1Y2DJ89</accession>
<evidence type="ECO:0000313" key="2">
    <source>
        <dbReference type="Proteomes" id="UP000193689"/>
    </source>
</evidence>
<comment type="caution">
    <text evidence="1">The sequence shown here is derived from an EMBL/GenBank/DDBJ whole genome shotgun (WGS) entry which is preliminary data.</text>
</comment>
<organism evidence="1 2">
    <name type="scientific">Pseudomassariella vexata</name>
    <dbReference type="NCBI Taxonomy" id="1141098"/>
    <lineage>
        <taxon>Eukaryota</taxon>
        <taxon>Fungi</taxon>
        <taxon>Dikarya</taxon>
        <taxon>Ascomycota</taxon>
        <taxon>Pezizomycotina</taxon>
        <taxon>Sordariomycetes</taxon>
        <taxon>Xylariomycetidae</taxon>
        <taxon>Amphisphaeriales</taxon>
        <taxon>Pseudomassariaceae</taxon>
        <taxon>Pseudomassariella</taxon>
    </lineage>
</organism>
<dbReference type="AlphaFoldDB" id="A0A1Y2DJ89"/>
<sequence>MMDQAISDIIHAHPFGKHLDMFRNSLNSSQSLDTVSNTGLQNLGLQLLGLLQVHDAARLLPTKSGRTLFNELPRLVSAITDDDFDFDRIRPLLNAVITNKPDN</sequence>
<dbReference type="InParanoid" id="A0A1Y2DJ89"/>
<dbReference type="EMBL" id="MCFJ01000014">
    <property type="protein sequence ID" value="ORY59297.1"/>
    <property type="molecule type" value="Genomic_DNA"/>
</dbReference>
<proteinExistence type="predicted"/>
<dbReference type="STRING" id="1141098.A0A1Y2DJ89"/>
<reference evidence="1 2" key="1">
    <citation type="submission" date="2016-07" db="EMBL/GenBank/DDBJ databases">
        <title>Pervasive Adenine N6-methylation of Active Genes in Fungi.</title>
        <authorList>
            <consortium name="DOE Joint Genome Institute"/>
            <person name="Mondo S.J."/>
            <person name="Dannebaum R.O."/>
            <person name="Kuo R.C."/>
            <person name="Labutti K."/>
            <person name="Haridas S."/>
            <person name="Kuo A."/>
            <person name="Salamov A."/>
            <person name="Ahrendt S.R."/>
            <person name="Lipzen A."/>
            <person name="Sullivan W."/>
            <person name="Andreopoulos W.B."/>
            <person name="Clum A."/>
            <person name="Lindquist E."/>
            <person name="Daum C."/>
            <person name="Ramamoorthy G.K."/>
            <person name="Gryganskyi A."/>
            <person name="Culley D."/>
            <person name="Magnuson J.K."/>
            <person name="James T.Y."/>
            <person name="O'Malley M.A."/>
            <person name="Stajich J.E."/>
            <person name="Spatafora J.W."/>
            <person name="Visel A."/>
            <person name="Grigoriev I.V."/>
        </authorList>
    </citation>
    <scope>NUCLEOTIDE SEQUENCE [LARGE SCALE GENOMIC DNA]</scope>
    <source>
        <strain evidence="1 2">CBS 129021</strain>
    </source>
</reference>
<dbReference type="GeneID" id="63777288"/>